<sequence>MQLTPEFKTAISHLPPAEKDKLLFRLLKKDPDLCQRLQFELVEQGETLQERREAVASAIRKQVKYEPYSPGYLMMDMRALNGEITRHVKYTKDKEGEIQLTLLLLRSYLEEHLAFIVAHLYRADTLQDYLVKRTQFVLQKLSKLHEDFYIEYEADVNYILQALHQKVAPIQAHKAKLPREWPS</sequence>
<comment type="caution">
    <text evidence="1">The sequence shown here is derived from an EMBL/GenBank/DDBJ whole genome shotgun (WGS) entry which is preliminary data.</text>
</comment>
<organism evidence="1 2">
    <name type="scientific">Pontibacter saemangeumensis</name>
    <dbReference type="NCBI Taxonomy" id="1084525"/>
    <lineage>
        <taxon>Bacteria</taxon>
        <taxon>Pseudomonadati</taxon>
        <taxon>Bacteroidota</taxon>
        <taxon>Cytophagia</taxon>
        <taxon>Cytophagales</taxon>
        <taxon>Hymenobacteraceae</taxon>
        <taxon>Pontibacter</taxon>
    </lineage>
</organism>
<dbReference type="Proteomes" id="UP001500552">
    <property type="component" value="Unassembled WGS sequence"/>
</dbReference>
<dbReference type="RefSeq" id="WP_345160717.1">
    <property type="nucleotide sequence ID" value="NZ_BAABHC010000016.1"/>
</dbReference>
<name>A0ABP8LYU3_9BACT</name>
<keyword evidence="2" id="KW-1185">Reference proteome</keyword>
<evidence type="ECO:0000313" key="2">
    <source>
        <dbReference type="Proteomes" id="UP001500552"/>
    </source>
</evidence>
<proteinExistence type="predicted"/>
<gene>
    <name evidence="1" type="ORF">GCM10023188_33830</name>
</gene>
<protein>
    <submittedName>
        <fullName evidence="1">Uncharacterized protein</fullName>
    </submittedName>
</protein>
<dbReference type="EMBL" id="BAABHC010000016">
    <property type="protein sequence ID" value="GAA4438433.1"/>
    <property type="molecule type" value="Genomic_DNA"/>
</dbReference>
<reference evidence="2" key="1">
    <citation type="journal article" date="2019" name="Int. J. Syst. Evol. Microbiol.">
        <title>The Global Catalogue of Microorganisms (GCM) 10K type strain sequencing project: providing services to taxonomists for standard genome sequencing and annotation.</title>
        <authorList>
            <consortium name="The Broad Institute Genomics Platform"/>
            <consortium name="The Broad Institute Genome Sequencing Center for Infectious Disease"/>
            <person name="Wu L."/>
            <person name="Ma J."/>
        </authorList>
    </citation>
    <scope>NUCLEOTIDE SEQUENCE [LARGE SCALE GENOMIC DNA]</scope>
    <source>
        <strain evidence="2">JCM 17926</strain>
    </source>
</reference>
<evidence type="ECO:0000313" key="1">
    <source>
        <dbReference type="EMBL" id="GAA4438433.1"/>
    </source>
</evidence>
<accession>A0ABP8LYU3</accession>